<dbReference type="GO" id="GO:0008745">
    <property type="term" value="F:N-acetylmuramoyl-L-alanine amidase activity"/>
    <property type="evidence" value="ECO:0007669"/>
    <property type="project" value="InterPro"/>
</dbReference>
<dbReference type="InterPro" id="IPR002502">
    <property type="entry name" value="Amidase_domain"/>
</dbReference>
<protein>
    <submittedName>
        <fullName evidence="5">Peptidoglycan recognition protein</fullName>
    </submittedName>
</protein>
<dbReference type="Gene3D" id="3.40.80.10">
    <property type="entry name" value="Peptidoglycan recognition protein-like"/>
    <property type="match status" value="1"/>
</dbReference>
<comment type="caution">
    <text evidence="5">The sequence shown here is derived from an EMBL/GenBank/DDBJ whole genome shotgun (WGS) entry which is preliminary data.</text>
</comment>
<dbReference type="SUPFAM" id="SSF55846">
    <property type="entry name" value="N-acetylmuramoyl-L-alanine amidase-like"/>
    <property type="match status" value="1"/>
</dbReference>
<evidence type="ECO:0000256" key="2">
    <source>
        <dbReference type="SAM" id="MobiDB-lite"/>
    </source>
</evidence>
<dbReference type="SMART" id="SM00644">
    <property type="entry name" value="Ami_2"/>
    <property type="match status" value="1"/>
</dbReference>
<dbReference type="Gene3D" id="2.60.40.2700">
    <property type="match status" value="1"/>
</dbReference>
<keyword evidence="6" id="KW-1185">Reference proteome</keyword>
<name>A0A930Y5T2_9ACTN</name>
<dbReference type="GO" id="GO:0008270">
    <property type="term" value="F:zinc ion binding"/>
    <property type="evidence" value="ECO:0007669"/>
    <property type="project" value="InterPro"/>
</dbReference>
<sequence>MSSPTNRRSLLKASALAAVAVGGVGAGIRLTHDQQDAEPSRGDVLTLSADDGSDVAALDVPIALRHRDGQVRSAALRTSTYSMLALTWRNADAHPHLEARAHRKSGWTDWVRLPELDDMPDEDAGRVVRQGTAAWWVGPSRSVQVRSVGPVPKDLHLVLLHPASREADAAFLSENHLDARPSSTDQPVSQPKIATRAQWGADESWRDGSPRYNSTIEQVHVHHTASGNDYSKSDVPGLIRAFYRYHTKSLGWSDIGYNFLVDRFGRIWEGRYGGVTRPVRGAHTLGFNNTSTGVSCIGNFDQVAPPKALLRSVASVAAWKLDMYHRRPRGKTTVRSEGSDKYAAGAMATLRVIDGHRDTNDTSCPGTLLYQKLPTIRSLTYAAMNGPAPAPQPVGVTKPAHLEGSAALGTMLKARRGTYDPQKVRTAYQWLRDGQPLRGETIWKHQCTQADLGHDLSVRVTTSAQGRSDTVQVLDAGRVKTEPVLDVVTHYHDRTGKLRVKVSVTSPQGIDRDPHGQVTVKAGNRSKTVPLAKLGKAVVLGGRRGLKPGVKIVHVSYTGDKAYQPATTQQRFAK</sequence>
<accession>A0A930Y5T2</accession>
<dbReference type="EMBL" id="JADIVZ010000001">
    <property type="protein sequence ID" value="MBF4160207.1"/>
    <property type="molecule type" value="Genomic_DNA"/>
</dbReference>
<evidence type="ECO:0000313" key="5">
    <source>
        <dbReference type="EMBL" id="MBF4160207.1"/>
    </source>
</evidence>
<dbReference type="PROSITE" id="PS51318">
    <property type="entry name" value="TAT"/>
    <property type="match status" value="1"/>
</dbReference>
<dbReference type="SMART" id="SM00701">
    <property type="entry name" value="PGRP"/>
    <property type="match status" value="1"/>
</dbReference>
<comment type="similarity">
    <text evidence="1">Belongs to the N-acetylmuramoyl-L-alanine amidase 2 family.</text>
</comment>
<dbReference type="PANTHER" id="PTHR11022">
    <property type="entry name" value="PEPTIDOGLYCAN RECOGNITION PROTEIN"/>
    <property type="match status" value="1"/>
</dbReference>
<dbReference type="PANTHER" id="PTHR11022:SF41">
    <property type="entry name" value="PEPTIDOGLYCAN-RECOGNITION PROTEIN LC-RELATED"/>
    <property type="match status" value="1"/>
</dbReference>
<evidence type="ECO:0000259" key="3">
    <source>
        <dbReference type="SMART" id="SM00644"/>
    </source>
</evidence>
<proteinExistence type="inferred from homology"/>
<feature type="domain" description="Peptidoglycan recognition protein family" evidence="4">
    <location>
        <begin position="191"/>
        <end position="339"/>
    </location>
</feature>
<feature type="domain" description="N-acetylmuramoyl-L-alanine amidase" evidence="3">
    <location>
        <begin position="204"/>
        <end position="366"/>
    </location>
</feature>
<dbReference type="AlphaFoldDB" id="A0A930Y5T2"/>
<evidence type="ECO:0000313" key="6">
    <source>
        <dbReference type="Proteomes" id="UP000656804"/>
    </source>
</evidence>
<dbReference type="Proteomes" id="UP000656804">
    <property type="component" value="Unassembled WGS sequence"/>
</dbReference>
<organism evidence="5 6">
    <name type="scientific">Nocardioides acrostichi</name>
    <dbReference type="NCBI Taxonomy" id="2784339"/>
    <lineage>
        <taxon>Bacteria</taxon>
        <taxon>Bacillati</taxon>
        <taxon>Actinomycetota</taxon>
        <taxon>Actinomycetes</taxon>
        <taxon>Propionibacteriales</taxon>
        <taxon>Nocardioidaceae</taxon>
        <taxon>Nocardioides</taxon>
    </lineage>
</organism>
<evidence type="ECO:0000259" key="4">
    <source>
        <dbReference type="SMART" id="SM00701"/>
    </source>
</evidence>
<dbReference type="InterPro" id="IPR036505">
    <property type="entry name" value="Amidase/PGRP_sf"/>
</dbReference>
<gene>
    <name evidence="5" type="ORF">ISG29_00780</name>
</gene>
<feature type="region of interest" description="Disordered" evidence="2">
    <location>
        <begin position="179"/>
        <end position="200"/>
    </location>
</feature>
<dbReference type="GO" id="GO:0009253">
    <property type="term" value="P:peptidoglycan catabolic process"/>
    <property type="evidence" value="ECO:0007669"/>
    <property type="project" value="InterPro"/>
</dbReference>
<dbReference type="InterPro" id="IPR006619">
    <property type="entry name" value="PGRP_domain_met/bac"/>
</dbReference>
<dbReference type="RefSeq" id="WP_194501470.1">
    <property type="nucleotide sequence ID" value="NZ_JADIVZ010000001.1"/>
</dbReference>
<dbReference type="InterPro" id="IPR015510">
    <property type="entry name" value="PGRP"/>
</dbReference>
<evidence type="ECO:0000256" key="1">
    <source>
        <dbReference type="ARBA" id="ARBA00007553"/>
    </source>
</evidence>
<dbReference type="Pfam" id="PF01510">
    <property type="entry name" value="Amidase_2"/>
    <property type="match status" value="1"/>
</dbReference>
<dbReference type="CDD" id="cd06583">
    <property type="entry name" value="PGRP"/>
    <property type="match status" value="1"/>
</dbReference>
<reference evidence="5" key="1">
    <citation type="submission" date="2020-11" db="EMBL/GenBank/DDBJ databases">
        <title>Nocardioides sp. CBS4Y-1, whole genome shotgun sequence.</title>
        <authorList>
            <person name="Tuo L."/>
        </authorList>
    </citation>
    <scope>NUCLEOTIDE SEQUENCE</scope>
    <source>
        <strain evidence="5">CBS4Y-1</strain>
    </source>
</reference>
<dbReference type="InterPro" id="IPR006311">
    <property type="entry name" value="TAT_signal"/>
</dbReference>